<dbReference type="STRING" id="341454.A0A4V3SJ53"/>
<accession>A0A4V3SJ53</accession>
<name>A0A4V3SJ53_9PEZI</name>
<sequence>SVVSPSDVVVIFEQYPQWSISSWNYGAVSRTGGGQNARQTLFTFYFANASPSWAGYTCKLKFANPVVATGSQKLQLYTLGSPNTAGASWGNRGQAYRNNHIGTLKVKGPGQGEATWEFGGTIPCPTTPYTKLGFELAPVGDDVLVEWVIPENGIRV</sequence>
<keyword evidence="2" id="KW-1185">Reference proteome</keyword>
<dbReference type="Proteomes" id="UP000298138">
    <property type="component" value="Unassembled WGS sequence"/>
</dbReference>
<organism evidence="1 2">
    <name type="scientific">Ascodesmis nigricans</name>
    <dbReference type="NCBI Taxonomy" id="341454"/>
    <lineage>
        <taxon>Eukaryota</taxon>
        <taxon>Fungi</taxon>
        <taxon>Dikarya</taxon>
        <taxon>Ascomycota</taxon>
        <taxon>Pezizomycotina</taxon>
        <taxon>Pezizomycetes</taxon>
        <taxon>Pezizales</taxon>
        <taxon>Ascodesmidaceae</taxon>
        <taxon>Ascodesmis</taxon>
    </lineage>
</organism>
<feature type="non-terminal residue" evidence="1">
    <location>
        <position position="1"/>
    </location>
</feature>
<feature type="non-terminal residue" evidence="1">
    <location>
        <position position="156"/>
    </location>
</feature>
<evidence type="ECO:0000313" key="2">
    <source>
        <dbReference type="Proteomes" id="UP000298138"/>
    </source>
</evidence>
<proteinExistence type="predicted"/>
<evidence type="ECO:0000313" key="1">
    <source>
        <dbReference type="EMBL" id="TGZ82675.1"/>
    </source>
</evidence>
<reference evidence="1 2" key="1">
    <citation type="submission" date="2019-04" db="EMBL/GenBank/DDBJ databases">
        <title>Comparative genomics and transcriptomics to analyze fruiting body development in filamentous ascomycetes.</title>
        <authorList>
            <consortium name="DOE Joint Genome Institute"/>
            <person name="Lutkenhaus R."/>
            <person name="Traeger S."/>
            <person name="Breuer J."/>
            <person name="Kuo A."/>
            <person name="Lipzen A."/>
            <person name="Pangilinan J."/>
            <person name="Dilworth D."/>
            <person name="Sandor L."/>
            <person name="Poggeler S."/>
            <person name="Barry K."/>
            <person name="Grigoriev I.V."/>
            <person name="Nowrousian M."/>
        </authorList>
    </citation>
    <scope>NUCLEOTIDE SEQUENCE [LARGE SCALE GENOMIC DNA]</scope>
    <source>
        <strain evidence="1 2">CBS 389.68</strain>
    </source>
</reference>
<dbReference type="InParanoid" id="A0A4V3SJ53"/>
<dbReference type="EMBL" id="ML220114">
    <property type="protein sequence ID" value="TGZ82675.1"/>
    <property type="molecule type" value="Genomic_DNA"/>
</dbReference>
<gene>
    <name evidence="1" type="ORF">EX30DRAFT_287004</name>
</gene>
<dbReference type="AlphaFoldDB" id="A0A4V3SJ53"/>
<protein>
    <recommendedName>
        <fullName evidence="3">Ubiquitin 3 binding protein But2 C-terminal domain-containing protein</fullName>
    </recommendedName>
</protein>
<evidence type="ECO:0008006" key="3">
    <source>
        <dbReference type="Google" id="ProtNLM"/>
    </source>
</evidence>
<dbReference type="OrthoDB" id="5356630at2759"/>